<comment type="pathway">
    <text evidence="3">Lipid metabolism.</text>
</comment>
<evidence type="ECO:0000256" key="18">
    <source>
        <dbReference type="PIRNR" id="PIRNR005149"/>
    </source>
</evidence>
<evidence type="ECO:0000256" key="4">
    <source>
        <dbReference type="ARBA" id="ARBA00005747"/>
    </source>
</evidence>
<dbReference type="InterPro" id="IPR014430">
    <property type="entry name" value="Scs7"/>
</dbReference>
<accession>A0ABR2WRA7</accession>
<sequence length="360" mass="41671">MASPKLFTASEVAAHDSSKTAWVIYKNKVYDITTFLDSHPGGDEIVLEYAGKDITKILPDIDLHEHSESAYDMLEDMCIGQLDVEEQQNAKIVTLTPNGLKKRKEPTEKLEEETDLISNTDTKKDFQNQQFLDLGRPLVSQMWNNNFTKEFYLKQVHTPRHLPQPAIFFSNPLLELLTRTPWYVIPIIWFPISMYFLTSATAIVSTQWSLLCFVSGILLWTGLEYAIHRFLFHFDDSLPDHPKAFLIHFLLHGVHHYLPMDGLRLVMPPVLSFTLATPLVHLGYLLFNSGTAEGVIGGTLFGYMCYDLIHYNLHHARPLLDYLRQMKTYHLDHHYKDYEENFGITTMIWDTVFHTMLKAY</sequence>
<dbReference type="Gene3D" id="3.10.120.10">
    <property type="entry name" value="Cytochrome b5-like heme/steroid binding domain"/>
    <property type="match status" value="1"/>
</dbReference>
<dbReference type="EMBL" id="JASJQH010000505">
    <property type="protein sequence ID" value="KAK9764055.1"/>
    <property type="molecule type" value="Genomic_DNA"/>
</dbReference>
<evidence type="ECO:0000256" key="13">
    <source>
        <dbReference type="ARBA" id="ARBA00023002"/>
    </source>
</evidence>
<gene>
    <name evidence="21" type="primary">SCS7_2</name>
    <name evidence="21" type="ORF">K7432_008785</name>
</gene>
<feature type="transmembrane region" description="Helical" evidence="19">
    <location>
        <begin position="208"/>
        <end position="232"/>
    </location>
</feature>
<comment type="pathway">
    <text evidence="2">Sphingolipid metabolism.</text>
</comment>
<name>A0ABR2WRA7_9FUNG</name>
<keyword evidence="5 18" id="KW-0444">Lipid biosynthesis</keyword>
<comment type="subcellular location">
    <subcellularLocation>
        <location evidence="1">Endoplasmic reticulum membrane</location>
        <topology evidence="1">Multi-pass membrane protein</topology>
    </subcellularLocation>
</comment>
<evidence type="ECO:0000256" key="1">
    <source>
        <dbReference type="ARBA" id="ARBA00004477"/>
    </source>
</evidence>
<dbReference type="PANTHER" id="PTHR12863">
    <property type="entry name" value="FATTY ACID HYDROXYLASE"/>
    <property type="match status" value="1"/>
</dbReference>
<dbReference type="SMART" id="SM01117">
    <property type="entry name" value="Cyt-b5"/>
    <property type="match status" value="1"/>
</dbReference>
<evidence type="ECO:0000256" key="16">
    <source>
        <dbReference type="ARBA" id="ARBA00023136"/>
    </source>
</evidence>
<dbReference type="SUPFAM" id="SSF55856">
    <property type="entry name" value="Cytochrome b5-like heme/steroid binding domain"/>
    <property type="match status" value="1"/>
</dbReference>
<feature type="domain" description="Cytochrome b5 heme-binding" evidence="20">
    <location>
        <begin position="4"/>
        <end position="83"/>
    </location>
</feature>
<evidence type="ECO:0000259" key="20">
    <source>
        <dbReference type="PROSITE" id="PS50255"/>
    </source>
</evidence>
<dbReference type="EC" id="1.-.-.-" evidence="18"/>
<keyword evidence="14 18" id="KW-0408">Iron</keyword>
<proteinExistence type="inferred from homology"/>
<comment type="cofactor">
    <cofactor evidence="18">
        <name>Zn(2+)</name>
        <dbReference type="ChEBI" id="CHEBI:29105"/>
    </cofactor>
    <text evidence="18">Binds 2 Zn(2+) ions per subunit that likely form a catalytic dimetal center.</text>
</comment>
<dbReference type="GO" id="GO:0016491">
    <property type="term" value="F:oxidoreductase activity"/>
    <property type="evidence" value="ECO:0007669"/>
    <property type="project" value="UniProtKB-KW"/>
</dbReference>
<keyword evidence="8 18" id="KW-0479">Metal-binding</keyword>
<evidence type="ECO:0000256" key="2">
    <source>
        <dbReference type="ARBA" id="ARBA00004991"/>
    </source>
</evidence>
<evidence type="ECO:0000256" key="12">
    <source>
        <dbReference type="ARBA" id="ARBA00022989"/>
    </source>
</evidence>
<keyword evidence="17 18" id="KW-0275">Fatty acid biosynthesis</keyword>
<dbReference type="PRINTS" id="PR00363">
    <property type="entry name" value="CYTOCHROMEB5"/>
</dbReference>
<dbReference type="InterPro" id="IPR036400">
    <property type="entry name" value="Cyt_B5-like_heme/steroid_sf"/>
</dbReference>
<comment type="function">
    <text evidence="18">Ceramide hydroxylase involved in the hydroxylation of sphingolipid-associated very long chain fatty acids. Postulated to hydroxylate the very long chain fatty acid of dihydroceramides and phytoceramides at C-2.</text>
</comment>
<evidence type="ECO:0000256" key="7">
    <source>
        <dbReference type="ARBA" id="ARBA00022692"/>
    </source>
</evidence>
<reference evidence="21 22" key="1">
    <citation type="submission" date="2023-04" db="EMBL/GenBank/DDBJ databases">
        <title>Genome of Basidiobolus ranarum AG-B5.</title>
        <authorList>
            <person name="Stajich J.E."/>
            <person name="Carter-House D."/>
            <person name="Gryganskyi A."/>
        </authorList>
    </citation>
    <scope>NUCLEOTIDE SEQUENCE [LARGE SCALE GENOMIC DNA]</scope>
    <source>
        <strain evidence="21 22">AG-B5</strain>
    </source>
</reference>
<dbReference type="Pfam" id="PF04116">
    <property type="entry name" value="FA_hydroxylase"/>
    <property type="match status" value="1"/>
</dbReference>
<keyword evidence="9 18" id="KW-0256">Endoplasmic reticulum</keyword>
<dbReference type="InterPro" id="IPR001199">
    <property type="entry name" value="Cyt_B5-like_heme/steroid-bd"/>
</dbReference>
<evidence type="ECO:0000256" key="3">
    <source>
        <dbReference type="ARBA" id="ARBA00005189"/>
    </source>
</evidence>
<evidence type="ECO:0000313" key="21">
    <source>
        <dbReference type="EMBL" id="KAK9764055.1"/>
    </source>
</evidence>
<evidence type="ECO:0000256" key="10">
    <source>
        <dbReference type="ARBA" id="ARBA00022832"/>
    </source>
</evidence>
<keyword evidence="10 18" id="KW-0276">Fatty acid metabolism</keyword>
<keyword evidence="7 19" id="KW-0812">Transmembrane</keyword>
<evidence type="ECO:0000256" key="8">
    <source>
        <dbReference type="ARBA" id="ARBA00022723"/>
    </source>
</evidence>
<evidence type="ECO:0000256" key="17">
    <source>
        <dbReference type="ARBA" id="ARBA00023160"/>
    </source>
</evidence>
<comment type="similarity">
    <text evidence="4 18">Belongs to the sterol desaturase family. SCS7 subfamily.</text>
</comment>
<keyword evidence="16 18" id="KW-0472">Membrane</keyword>
<comment type="caution">
    <text evidence="21">The sequence shown here is derived from an EMBL/GenBank/DDBJ whole genome shotgun (WGS) entry which is preliminary data.</text>
</comment>
<keyword evidence="15 18" id="KW-0443">Lipid metabolism</keyword>
<evidence type="ECO:0000256" key="5">
    <source>
        <dbReference type="ARBA" id="ARBA00022516"/>
    </source>
</evidence>
<keyword evidence="12 19" id="KW-1133">Transmembrane helix</keyword>
<organism evidence="21 22">
    <name type="scientific">Basidiobolus ranarum</name>
    <dbReference type="NCBI Taxonomy" id="34480"/>
    <lineage>
        <taxon>Eukaryota</taxon>
        <taxon>Fungi</taxon>
        <taxon>Fungi incertae sedis</taxon>
        <taxon>Zoopagomycota</taxon>
        <taxon>Entomophthoromycotina</taxon>
        <taxon>Basidiobolomycetes</taxon>
        <taxon>Basidiobolales</taxon>
        <taxon>Basidiobolaceae</taxon>
        <taxon>Basidiobolus</taxon>
    </lineage>
</organism>
<dbReference type="PANTHER" id="PTHR12863:SF1">
    <property type="entry name" value="FATTY ACID 2-HYDROXYLASE"/>
    <property type="match status" value="1"/>
</dbReference>
<keyword evidence="13 18" id="KW-0560">Oxidoreductase</keyword>
<dbReference type="Pfam" id="PF00173">
    <property type="entry name" value="Cyt-b5"/>
    <property type="match status" value="1"/>
</dbReference>
<feature type="transmembrane region" description="Helical" evidence="19">
    <location>
        <begin position="266"/>
        <end position="287"/>
    </location>
</feature>
<evidence type="ECO:0000256" key="9">
    <source>
        <dbReference type="ARBA" id="ARBA00022824"/>
    </source>
</evidence>
<dbReference type="PROSITE" id="PS00191">
    <property type="entry name" value="CYTOCHROME_B5_1"/>
    <property type="match status" value="1"/>
</dbReference>
<keyword evidence="11" id="KW-0862">Zinc</keyword>
<evidence type="ECO:0000313" key="22">
    <source>
        <dbReference type="Proteomes" id="UP001479436"/>
    </source>
</evidence>
<feature type="transmembrane region" description="Helical" evidence="19">
    <location>
        <begin position="182"/>
        <end position="202"/>
    </location>
</feature>
<keyword evidence="6" id="KW-0349">Heme</keyword>
<dbReference type="Proteomes" id="UP001479436">
    <property type="component" value="Unassembled WGS sequence"/>
</dbReference>
<protein>
    <recommendedName>
        <fullName evidence="18">Ceramide very long chain fatty acid hydroxylase</fullName>
        <ecNumber evidence="18">1.-.-.-</ecNumber>
    </recommendedName>
</protein>
<evidence type="ECO:0000256" key="15">
    <source>
        <dbReference type="ARBA" id="ARBA00023098"/>
    </source>
</evidence>
<dbReference type="PIRSF" id="PIRSF005149">
    <property type="entry name" value="IPC-B_HD"/>
    <property type="match status" value="1"/>
</dbReference>
<evidence type="ECO:0000256" key="14">
    <source>
        <dbReference type="ARBA" id="ARBA00023004"/>
    </source>
</evidence>
<dbReference type="InterPro" id="IPR006694">
    <property type="entry name" value="Fatty_acid_hydroxylase"/>
</dbReference>
<dbReference type="InterPro" id="IPR018506">
    <property type="entry name" value="Cyt_B5_heme-BS"/>
</dbReference>
<evidence type="ECO:0000256" key="11">
    <source>
        <dbReference type="ARBA" id="ARBA00022833"/>
    </source>
</evidence>
<evidence type="ECO:0000256" key="19">
    <source>
        <dbReference type="SAM" id="Phobius"/>
    </source>
</evidence>
<evidence type="ECO:0000256" key="6">
    <source>
        <dbReference type="ARBA" id="ARBA00022617"/>
    </source>
</evidence>
<dbReference type="PROSITE" id="PS50255">
    <property type="entry name" value="CYTOCHROME_B5_2"/>
    <property type="match status" value="1"/>
</dbReference>
<keyword evidence="22" id="KW-1185">Reference proteome</keyword>